<feature type="domain" description="Rieske" evidence="7">
    <location>
        <begin position="22"/>
        <end position="118"/>
    </location>
</feature>
<gene>
    <name evidence="8" type="ORF">PAECIP111893_04770</name>
</gene>
<evidence type="ECO:0000256" key="2">
    <source>
        <dbReference type="ARBA" id="ARBA00022723"/>
    </source>
</evidence>
<evidence type="ECO:0000256" key="6">
    <source>
        <dbReference type="ARBA" id="ARBA00023063"/>
    </source>
</evidence>
<dbReference type="PROSITE" id="PS51296">
    <property type="entry name" value="RIESKE"/>
    <property type="match status" value="1"/>
</dbReference>
<keyword evidence="2" id="KW-0479">Metal-binding</keyword>
<dbReference type="PROSITE" id="PS51300">
    <property type="entry name" value="NIRD"/>
    <property type="match status" value="1"/>
</dbReference>
<evidence type="ECO:0000256" key="3">
    <source>
        <dbReference type="ARBA" id="ARBA00023002"/>
    </source>
</evidence>
<keyword evidence="3" id="KW-0560">Oxidoreductase</keyword>
<accession>A0ABM9CT92</accession>
<name>A0ABM9CT92_9BACL</name>
<proteinExistence type="predicted"/>
<evidence type="ECO:0000256" key="4">
    <source>
        <dbReference type="ARBA" id="ARBA00023004"/>
    </source>
</evidence>
<dbReference type="InterPro" id="IPR017941">
    <property type="entry name" value="Rieske_2Fe-2S"/>
</dbReference>
<evidence type="ECO:0000256" key="5">
    <source>
        <dbReference type="ARBA" id="ARBA00023014"/>
    </source>
</evidence>
<dbReference type="Pfam" id="PF13806">
    <property type="entry name" value="Rieske_2"/>
    <property type="match status" value="1"/>
</dbReference>
<dbReference type="Gene3D" id="2.102.10.10">
    <property type="entry name" value="Rieske [2Fe-2S] iron-sulphur domain"/>
    <property type="match status" value="1"/>
</dbReference>
<comment type="caution">
    <text evidence="8">The sequence shown here is derived from an EMBL/GenBank/DDBJ whole genome shotgun (WGS) entry which is preliminary data.</text>
</comment>
<reference evidence="8" key="1">
    <citation type="submission" date="2022-01" db="EMBL/GenBank/DDBJ databases">
        <authorList>
            <person name="Criscuolo A."/>
        </authorList>
    </citation>
    <scope>NUCLEOTIDE SEQUENCE</scope>
    <source>
        <strain evidence="8">CIP111893</strain>
    </source>
</reference>
<dbReference type="SUPFAM" id="SSF50022">
    <property type="entry name" value="ISP domain"/>
    <property type="match status" value="1"/>
</dbReference>
<keyword evidence="1" id="KW-0001">2Fe-2S</keyword>
<evidence type="ECO:0000313" key="9">
    <source>
        <dbReference type="Proteomes" id="UP000838686"/>
    </source>
</evidence>
<keyword evidence="9" id="KW-1185">Reference proteome</keyword>
<sequence>MGNSTSSTSSASFGAAETMRTFRIGGLDDFIVRIGRTVKVEGMEIAVFRTSDNRIFAVENKNPHRKGGPLSEGIVSGHDLFDPLYDLKINLETGKVYAPDTGQVRTYPVTIQGDDVEIGLTV</sequence>
<evidence type="ECO:0000259" key="7">
    <source>
        <dbReference type="PROSITE" id="PS51296"/>
    </source>
</evidence>
<dbReference type="InterPro" id="IPR012748">
    <property type="entry name" value="Rieske-like_NirD"/>
</dbReference>
<organism evidence="8 9">
    <name type="scientific">Paenibacillus plantiphilus</name>
    <dbReference type="NCBI Taxonomy" id="2905650"/>
    <lineage>
        <taxon>Bacteria</taxon>
        <taxon>Bacillati</taxon>
        <taxon>Bacillota</taxon>
        <taxon>Bacilli</taxon>
        <taxon>Bacillales</taxon>
        <taxon>Paenibacillaceae</taxon>
        <taxon>Paenibacillus</taxon>
    </lineage>
</organism>
<keyword evidence="6" id="KW-0534">Nitrate assimilation</keyword>
<evidence type="ECO:0000313" key="8">
    <source>
        <dbReference type="EMBL" id="CAH1221771.1"/>
    </source>
</evidence>
<evidence type="ECO:0000256" key="1">
    <source>
        <dbReference type="ARBA" id="ARBA00022714"/>
    </source>
</evidence>
<dbReference type="InterPro" id="IPR036922">
    <property type="entry name" value="Rieske_2Fe-2S_sf"/>
</dbReference>
<dbReference type="CDD" id="cd03530">
    <property type="entry name" value="Rieske_NirD_small_Bacillus"/>
    <property type="match status" value="1"/>
</dbReference>
<keyword evidence="4" id="KW-0408">Iron</keyword>
<dbReference type="EMBL" id="CAKMMF010000037">
    <property type="protein sequence ID" value="CAH1221771.1"/>
    <property type="molecule type" value="Genomic_DNA"/>
</dbReference>
<protein>
    <recommendedName>
        <fullName evidence="7">Rieske domain-containing protein</fullName>
    </recommendedName>
</protein>
<dbReference type="Proteomes" id="UP000838686">
    <property type="component" value="Unassembled WGS sequence"/>
</dbReference>
<dbReference type="NCBIfam" id="TIGR02378">
    <property type="entry name" value="nirD_assim_sml"/>
    <property type="match status" value="1"/>
</dbReference>
<keyword evidence="5" id="KW-0411">Iron-sulfur</keyword>